<protein>
    <recommendedName>
        <fullName evidence="3">ATP-grasp fold RimK-type domain-containing protein</fullName>
    </recommendedName>
</protein>
<proteinExistence type="predicted"/>
<name>A0A1T3NIF1_9ACTN</name>
<dbReference type="RefSeq" id="WP_078982442.1">
    <property type="nucleotide sequence ID" value="NZ_MWQN01000005.1"/>
</dbReference>
<accession>A0A1T3NIF1</accession>
<dbReference type="EMBL" id="MWQN01000005">
    <property type="protein sequence ID" value="OPC76604.1"/>
    <property type="molecule type" value="Genomic_DNA"/>
</dbReference>
<evidence type="ECO:0000313" key="2">
    <source>
        <dbReference type="Proteomes" id="UP000190037"/>
    </source>
</evidence>
<reference evidence="1 2" key="1">
    <citation type="submission" date="2017-03" db="EMBL/GenBank/DDBJ databases">
        <title>Draft genome sequence of Streptomyces scabrisporus NF3, endophyte isolated from Amphipterygium adstringens.</title>
        <authorList>
            <person name="Vazquez M."/>
            <person name="Ceapa C.D."/>
            <person name="Rodriguez Luna D."/>
            <person name="Sanchez Esquivel S."/>
        </authorList>
    </citation>
    <scope>NUCLEOTIDE SEQUENCE [LARGE SCALE GENOMIC DNA]</scope>
    <source>
        <strain evidence="1 2">NF3</strain>
    </source>
</reference>
<keyword evidence="2" id="KW-1185">Reference proteome</keyword>
<evidence type="ECO:0008006" key="3">
    <source>
        <dbReference type="Google" id="ProtNLM"/>
    </source>
</evidence>
<dbReference type="AlphaFoldDB" id="A0A1T3NIF1"/>
<organism evidence="1 2">
    <name type="scientific">Embleya scabrispora</name>
    <dbReference type="NCBI Taxonomy" id="159449"/>
    <lineage>
        <taxon>Bacteria</taxon>
        <taxon>Bacillati</taxon>
        <taxon>Actinomycetota</taxon>
        <taxon>Actinomycetes</taxon>
        <taxon>Kitasatosporales</taxon>
        <taxon>Streptomycetaceae</taxon>
        <taxon>Embleya</taxon>
    </lineage>
</organism>
<dbReference type="SUPFAM" id="SSF56059">
    <property type="entry name" value="Glutathione synthetase ATP-binding domain-like"/>
    <property type="match status" value="1"/>
</dbReference>
<dbReference type="Proteomes" id="UP000190037">
    <property type="component" value="Unassembled WGS sequence"/>
</dbReference>
<dbReference type="Gene3D" id="3.30.470.20">
    <property type="entry name" value="ATP-grasp fold, B domain"/>
    <property type="match status" value="1"/>
</dbReference>
<dbReference type="STRING" id="159449.B4N89_44750"/>
<comment type="caution">
    <text evidence="1">The sequence shown here is derived from an EMBL/GenBank/DDBJ whole genome shotgun (WGS) entry which is preliminary data.</text>
</comment>
<gene>
    <name evidence="1" type="ORF">B4N89_44750</name>
</gene>
<dbReference type="OrthoDB" id="9794735at2"/>
<evidence type="ECO:0000313" key="1">
    <source>
        <dbReference type="EMBL" id="OPC76604.1"/>
    </source>
</evidence>
<sequence length="122" mass="13605">MASTAHLVQAEVRDRAFEYRVAVVGERLFATEIHVDAPYLDIRTAPDAHTTYRPGTLPVELARRVVSVTRGFGLVFAAWDLIATRDHRILALELNPGGQWAFVPDHHPITTALADHLEQATR</sequence>